<feature type="compositionally biased region" description="Low complexity" evidence="1">
    <location>
        <begin position="245"/>
        <end position="262"/>
    </location>
</feature>
<dbReference type="CDD" id="cd19817">
    <property type="entry name" value="Bbox1_ANCHR-like"/>
    <property type="match status" value="1"/>
</dbReference>
<feature type="region of interest" description="Disordered" evidence="1">
    <location>
        <begin position="416"/>
        <end position="448"/>
    </location>
</feature>
<sequence>MSSRDKSLLDRLNALKGGSGSSPHANNSPISLNRSANALNVSIGIEPAKPPSREDALAARLRSLRNTPERDTPPAAVSSSQASPPTPRPKEASASSPPPPQEQEQEQEQPHDVDPLLQTDDQTLEELLQDEDPEADPRWTLDLQPETARVEALLHELSKDIHRQDDKSAGGKDDPEAEKRDADEDTDGEEMGRDVDALLAQALDEAELDAKLNPKSSGSRDGPTENLPHEMADGPQKGNAGRQTPEAAASPFSLPSFPSAIAAHKDADDGDDGEPSLSLPSVPSGPATSSRLTDDDSLTARMAALRLPSSDQDADADAAAAADIGLPSVPSDQPANRLRSRTGYTDDDAKNWCTAAASPFSLPSVPSAIIPHKDVDDGDDGEPFLSLPSVPSGPVASSRPTDDDSLTARMAALRLPSSDQDAEAAAADDIGLPSVPSDQPANRLRSRTGYTDDDAKNWCTVCLEDATLRCLGCDDDGYCTRCWREMHVGPAAAFDDRTHKAVLLGRDPRPKRVALGA</sequence>
<dbReference type="Proteomes" id="UP000045706">
    <property type="component" value="Unassembled WGS sequence"/>
</dbReference>
<feature type="region of interest" description="Disordered" evidence="1">
    <location>
        <begin position="1"/>
        <end position="348"/>
    </location>
</feature>
<feature type="compositionally biased region" description="Low complexity" evidence="1">
    <location>
        <begin position="73"/>
        <end position="83"/>
    </location>
</feature>
<evidence type="ECO:0000313" key="3">
    <source>
        <dbReference type="Proteomes" id="UP000045706"/>
    </source>
</evidence>
<accession>A0A0G4LR38</accession>
<dbReference type="SUPFAM" id="SSF57845">
    <property type="entry name" value="B-box zinc-binding domain"/>
    <property type="match status" value="1"/>
</dbReference>
<proteinExistence type="predicted"/>
<dbReference type="Pfam" id="PF22586">
    <property type="entry name" value="ANCHR-like_BBOX"/>
    <property type="match status" value="1"/>
</dbReference>
<feature type="compositionally biased region" description="Basic and acidic residues" evidence="1">
    <location>
        <begin position="148"/>
        <end position="182"/>
    </location>
</feature>
<gene>
    <name evidence="2" type="ORF">BN1723_013179</name>
</gene>
<feature type="region of interest" description="Disordered" evidence="1">
    <location>
        <begin position="363"/>
        <end position="404"/>
    </location>
</feature>
<reference evidence="3" key="1">
    <citation type="submission" date="2015-05" db="EMBL/GenBank/DDBJ databases">
        <authorList>
            <person name="Fogelqvist Johan"/>
        </authorList>
    </citation>
    <scope>NUCLEOTIDE SEQUENCE [LARGE SCALE GENOMIC DNA]</scope>
</reference>
<organism evidence="2 3">
    <name type="scientific">Verticillium longisporum</name>
    <name type="common">Verticillium dahliae var. longisporum</name>
    <dbReference type="NCBI Taxonomy" id="100787"/>
    <lineage>
        <taxon>Eukaryota</taxon>
        <taxon>Fungi</taxon>
        <taxon>Dikarya</taxon>
        <taxon>Ascomycota</taxon>
        <taxon>Pezizomycotina</taxon>
        <taxon>Sordariomycetes</taxon>
        <taxon>Hypocreomycetidae</taxon>
        <taxon>Glomerellales</taxon>
        <taxon>Plectosphaerellaceae</taxon>
        <taxon>Verticillium</taxon>
    </lineage>
</organism>
<feature type="compositionally biased region" description="Low complexity" evidence="1">
    <location>
        <begin position="275"/>
        <end position="286"/>
    </location>
</feature>
<feature type="compositionally biased region" description="Polar residues" evidence="1">
    <location>
        <begin position="21"/>
        <end position="40"/>
    </location>
</feature>
<name>A0A0G4LR38_VERLO</name>
<dbReference type="PANTHER" id="PTHR46603:SF1">
    <property type="entry name" value="ABSCISSION_NOCUT CHECKPOINT REGULATOR"/>
    <property type="match status" value="1"/>
</dbReference>
<feature type="compositionally biased region" description="Acidic residues" evidence="1">
    <location>
        <begin position="122"/>
        <end position="134"/>
    </location>
</feature>
<evidence type="ECO:0000256" key="1">
    <source>
        <dbReference type="SAM" id="MobiDB-lite"/>
    </source>
</evidence>
<evidence type="ECO:0000313" key="2">
    <source>
        <dbReference type="EMBL" id="CRK24145.1"/>
    </source>
</evidence>
<dbReference type="InterPro" id="IPR044553">
    <property type="entry name" value="Bbox1_ANCHR"/>
</dbReference>
<dbReference type="PANTHER" id="PTHR46603">
    <property type="entry name" value="ABSCISSION/NOCUT CHECKPOINT REGULATOR"/>
    <property type="match status" value="1"/>
</dbReference>
<dbReference type="EMBL" id="CVQI01015669">
    <property type="protein sequence ID" value="CRK24145.1"/>
    <property type="molecule type" value="Genomic_DNA"/>
</dbReference>
<dbReference type="AlphaFoldDB" id="A0A0G4LR38"/>
<protein>
    <submittedName>
        <fullName evidence="2">Uncharacterized protein</fullName>
    </submittedName>
</protein>